<proteinExistence type="predicted"/>
<gene>
    <name evidence="2" type="ORF">OJ997_29285</name>
</gene>
<accession>A0A9X3NFP0</accession>
<sequence>MSYPICVTCGVQYGGSVSSCPVCEDARQYVPVSGQEWTSLEALRSAHRNALRDEHGFLGIGTEPKFGIGQRALLVEDVLWDCVTLLDDETASRVGALRAIAISHPHYYSSMVEWARAFDCPVLIHEADREWVMRPDAAIEYWSGDTYDLGRGMTLIRCGGHFAGGTVLHRETDLFAGDIVQVIPDRAWVAFMYSFPNFIPLPGASVQAVGAALAPFAFERIYGAWWGAVIEGDGSNIVRRSVERYVAALDGNLMYRP</sequence>
<dbReference type="PANTHER" id="PTHR36839">
    <property type="entry name" value="METALLO-BETA-LACTAMASE FAMILY PROTEIN (AFU_ORTHOLOGUE AFUA_5G12770)"/>
    <property type="match status" value="1"/>
</dbReference>
<keyword evidence="3" id="KW-1185">Reference proteome</keyword>
<evidence type="ECO:0000259" key="1">
    <source>
        <dbReference type="SMART" id="SM00849"/>
    </source>
</evidence>
<dbReference type="InterPro" id="IPR036866">
    <property type="entry name" value="RibonucZ/Hydroxyglut_hydro"/>
</dbReference>
<dbReference type="InterPro" id="IPR001279">
    <property type="entry name" value="Metallo-B-lactamas"/>
</dbReference>
<dbReference type="Gene3D" id="3.60.15.10">
    <property type="entry name" value="Ribonuclease Z/Hydroxyacylglutathione hydrolase-like"/>
    <property type="match status" value="1"/>
</dbReference>
<evidence type="ECO:0000313" key="3">
    <source>
        <dbReference type="Proteomes" id="UP001147653"/>
    </source>
</evidence>
<dbReference type="EMBL" id="JAPDDP010000075">
    <property type="protein sequence ID" value="MDA0184434.1"/>
    <property type="molecule type" value="Genomic_DNA"/>
</dbReference>
<reference evidence="2" key="1">
    <citation type="submission" date="2022-10" db="EMBL/GenBank/DDBJ databases">
        <title>The WGS of Solirubrobacter phytolaccae KCTC 29190.</title>
        <authorList>
            <person name="Jiang Z."/>
        </authorList>
    </citation>
    <scope>NUCLEOTIDE SEQUENCE</scope>
    <source>
        <strain evidence="2">KCTC 29190</strain>
    </source>
</reference>
<organism evidence="2 3">
    <name type="scientific">Solirubrobacter phytolaccae</name>
    <dbReference type="NCBI Taxonomy" id="1404360"/>
    <lineage>
        <taxon>Bacteria</taxon>
        <taxon>Bacillati</taxon>
        <taxon>Actinomycetota</taxon>
        <taxon>Thermoleophilia</taxon>
        <taxon>Solirubrobacterales</taxon>
        <taxon>Solirubrobacteraceae</taxon>
        <taxon>Solirubrobacter</taxon>
    </lineage>
</organism>
<name>A0A9X3NFP0_9ACTN</name>
<evidence type="ECO:0000313" key="2">
    <source>
        <dbReference type="EMBL" id="MDA0184434.1"/>
    </source>
</evidence>
<comment type="caution">
    <text evidence="2">The sequence shown here is derived from an EMBL/GenBank/DDBJ whole genome shotgun (WGS) entry which is preliminary data.</text>
</comment>
<dbReference type="SUPFAM" id="SSF56281">
    <property type="entry name" value="Metallo-hydrolase/oxidoreductase"/>
    <property type="match status" value="1"/>
</dbReference>
<dbReference type="AlphaFoldDB" id="A0A9X3NFP0"/>
<dbReference type="RefSeq" id="WP_270028889.1">
    <property type="nucleotide sequence ID" value="NZ_JAPDDP010000075.1"/>
</dbReference>
<dbReference type="Proteomes" id="UP001147653">
    <property type="component" value="Unassembled WGS sequence"/>
</dbReference>
<dbReference type="PANTHER" id="PTHR36839:SF1">
    <property type="entry name" value="METALLO-BETA-LACTAMASE FAMILY PROTEIN (AFU_ORTHOLOGUE AFUA_5G12770)"/>
    <property type="match status" value="1"/>
</dbReference>
<feature type="domain" description="Metallo-beta-lactamase" evidence="1">
    <location>
        <begin position="69"/>
        <end position="225"/>
    </location>
</feature>
<dbReference type="SMART" id="SM00849">
    <property type="entry name" value="Lactamase_B"/>
    <property type="match status" value="1"/>
</dbReference>
<protein>
    <recommendedName>
        <fullName evidence="1">Metallo-beta-lactamase domain-containing protein</fullName>
    </recommendedName>
</protein>